<dbReference type="PANTHER" id="PTHR21310">
    <property type="entry name" value="AMINOGLYCOSIDE PHOSPHOTRANSFERASE-RELATED-RELATED"/>
    <property type="match status" value="1"/>
</dbReference>
<reference evidence="2 3" key="1">
    <citation type="submission" date="2021-05" db="EMBL/GenBank/DDBJ databases">
        <title>Shewanella sp. JM162201.</title>
        <authorList>
            <person name="Xu S."/>
            <person name="Li A."/>
        </authorList>
    </citation>
    <scope>NUCLEOTIDE SEQUENCE [LARGE SCALE GENOMIC DNA]</scope>
    <source>
        <strain evidence="2 3">JM162201</strain>
    </source>
</reference>
<dbReference type="Gene3D" id="3.90.1200.10">
    <property type="match status" value="1"/>
</dbReference>
<proteinExistence type="predicted"/>
<dbReference type="InterPro" id="IPR002575">
    <property type="entry name" value="Aminoglycoside_PTrfase"/>
</dbReference>
<dbReference type="Pfam" id="PF01636">
    <property type="entry name" value="APH"/>
    <property type="match status" value="1"/>
</dbReference>
<dbReference type="PANTHER" id="PTHR21310:SF15">
    <property type="entry name" value="AMINOGLYCOSIDE PHOSPHOTRANSFERASE DOMAIN-CONTAINING PROTEIN"/>
    <property type="match status" value="1"/>
</dbReference>
<dbReference type="EMBL" id="JAHEPS010000006">
    <property type="protein sequence ID" value="MBT1445853.1"/>
    <property type="molecule type" value="Genomic_DNA"/>
</dbReference>
<evidence type="ECO:0000313" key="3">
    <source>
        <dbReference type="Proteomes" id="UP001195903"/>
    </source>
</evidence>
<dbReference type="SUPFAM" id="SSF56112">
    <property type="entry name" value="Protein kinase-like (PK-like)"/>
    <property type="match status" value="1"/>
</dbReference>
<dbReference type="Proteomes" id="UP001195903">
    <property type="component" value="Unassembled WGS sequence"/>
</dbReference>
<evidence type="ECO:0000259" key="1">
    <source>
        <dbReference type="Pfam" id="PF01636"/>
    </source>
</evidence>
<organism evidence="2 3">
    <name type="scientific">Shewanella jiangmenensis</name>
    <dbReference type="NCBI Taxonomy" id="2837387"/>
    <lineage>
        <taxon>Bacteria</taxon>
        <taxon>Pseudomonadati</taxon>
        <taxon>Pseudomonadota</taxon>
        <taxon>Gammaproteobacteria</taxon>
        <taxon>Alteromonadales</taxon>
        <taxon>Shewanellaceae</taxon>
        <taxon>Shewanella</taxon>
    </lineage>
</organism>
<feature type="domain" description="Aminoglycoside phosphotransferase" evidence="1">
    <location>
        <begin position="77"/>
        <end position="276"/>
    </location>
</feature>
<name>A0ABS5V7B0_9GAMM</name>
<comment type="caution">
    <text evidence="2">The sequence shown here is derived from an EMBL/GenBank/DDBJ whole genome shotgun (WGS) entry which is preliminary data.</text>
</comment>
<evidence type="ECO:0000313" key="2">
    <source>
        <dbReference type="EMBL" id="MBT1445853.1"/>
    </source>
</evidence>
<protein>
    <submittedName>
        <fullName evidence="2">Phosphotransferase</fullName>
    </submittedName>
</protein>
<dbReference type="RefSeq" id="WP_214508042.1">
    <property type="nucleotide sequence ID" value="NZ_JAHEPS010000006.1"/>
</dbReference>
<dbReference type="InterPro" id="IPR051678">
    <property type="entry name" value="AGP_Transferase"/>
</dbReference>
<keyword evidence="3" id="KW-1185">Reference proteome</keyword>
<dbReference type="InterPro" id="IPR011009">
    <property type="entry name" value="Kinase-like_dom_sf"/>
</dbReference>
<gene>
    <name evidence="2" type="ORF">KJI95_15205</name>
</gene>
<sequence length="325" mass="35988">MASHSSKSNSADTIRLCADTLSPNTHCRFDLEARVIEHLKSKYSHANPGDKHQSNRAVGFVALLPQISLSPPSMPRAMLYQKLPGKPFDWRTACAERHAMLAKDMAEALANIHIPCDEITELTAYPYGDEAFLETVLPVALTLLPKHIAPKARDYFAAAHALYEQSAPGTTHQGISYQGNSHQSTPESCTSERLTTSRCTPLRVTPVLCHGDFGPANVLITETGRLAGIIDFSDICRTDPAMDLAPLWRRMPAPFFTLFLAHYQAALGPERWQALAPDSLLKRAQYYALRRAAFVIWYGTSFGFSEGLKPSIDYLLAHFGVEFAR</sequence>
<accession>A0ABS5V7B0</accession>